<organism evidence="2 3">
    <name type="scientific">Methylobacterium nonmethylotrophicum</name>
    <dbReference type="NCBI Taxonomy" id="1141884"/>
    <lineage>
        <taxon>Bacteria</taxon>
        <taxon>Pseudomonadati</taxon>
        <taxon>Pseudomonadota</taxon>
        <taxon>Alphaproteobacteria</taxon>
        <taxon>Hyphomicrobiales</taxon>
        <taxon>Methylobacteriaceae</taxon>
        <taxon>Methylobacterium</taxon>
    </lineage>
</organism>
<dbReference type="AlphaFoldDB" id="A0A4Z0NCU2"/>
<protein>
    <submittedName>
        <fullName evidence="2">Uncharacterized protein</fullName>
    </submittedName>
</protein>
<evidence type="ECO:0000256" key="1">
    <source>
        <dbReference type="SAM" id="MobiDB-lite"/>
    </source>
</evidence>
<evidence type="ECO:0000313" key="2">
    <source>
        <dbReference type="EMBL" id="TGD91916.1"/>
    </source>
</evidence>
<comment type="caution">
    <text evidence="2">The sequence shown here is derived from an EMBL/GenBank/DDBJ whole genome shotgun (WGS) entry which is preliminary data.</text>
</comment>
<feature type="region of interest" description="Disordered" evidence="1">
    <location>
        <begin position="76"/>
        <end position="101"/>
    </location>
</feature>
<dbReference type="RefSeq" id="WP_135420016.1">
    <property type="nucleotide sequence ID" value="NZ_SRLB01000069.1"/>
</dbReference>
<reference evidence="2 3" key="1">
    <citation type="submission" date="2019-04" db="EMBL/GenBank/DDBJ databases">
        <authorList>
            <person name="Feng G."/>
            <person name="Zhu H."/>
        </authorList>
    </citation>
    <scope>NUCLEOTIDE SEQUENCE [LARGE SCALE GENOMIC DNA]</scope>
    <source>
        <strain evidence="2 3">6HR-1</strain>
    </source>
</reference>
<gene>
    <name evidence="2" type="ORF">EU555_35410</name>
</gene>
<sequence length="126" mass="13834">MFRQKYHYFFVFWLELPDAVAWLAPPLFEGVVVLVGMDDFTGNAGNKLSPTMIPGTTRPWGLVSPICYFFPPCVDPLPEDDPEPDVPELEDGDDELGDDIPPGIGAFTGKVGKMLLPSPLRAGRVV</sequence>
<proteinExistence type="predicted"/>
<name>A0A4Z0NCU2_9HYPH</name>
<evidence type="ECO:0000313" key="3">
    <source>
        <dbReference type="Proteomes" id="UP000297535"/>
    </source>
</evidence>
<feature type="compositionally biased region" description="Acidic residues" evidence="1">
    <location>
        <begin position="77"/>
        <end position="98"/>
    </location>
</feature>
<accession>A0A4Z0NCU2</accession>
<keyword evidence="3" id="KW-1185">Reference proteome</keyword>
<dbReference type="EMBL" id="SRLB01000069">
    <property type="protein sequence ID" value="TGD91916.1"/>
    <property type="molecule type" value="Genomic_DNA"/>
</dbReference>
<dbReference type="Proteomes" id="UP000297535">
    <property type="component" value="Unassembled WGS sequence"/>
</dbReference>